<evidence type="ECO:0000313" key="5">
    <source>
        <dbReference type="Proteomes" id="UP001187192"/>
    </source>
</evidence>
<dbReference type="InterPro" id="IPR013320">
    <property type="entry name" value="ConA-like_dom_sf"/>
</dbReference>
<dbReference type="AlphaFoldDB" id="A0AA88CXZ5"/>
<comment type="caution">
    <text evidence="4">The sequence shown here is derived from an EMBL/GenBank/DDBJ whole genome shotgun (WGS) entry which is preliminary data.</text>
</comment>
<evidence type="ECO:0000259" key="3">
    <source>
        <dbReference type="Pfam" id="PF00139"/>
    </source>
</evidence>
<dbReference type="Proteomes" id="UP001187192">
    <property type="component" value="Unassembled WGS sequence"/>
</dbReference>
<protein>
    <recommendedName>
        <fullName evidence="3">Legume lectin domain-containing protein</fullName>
    </recommendedName>
</protein>
<keyword evidence="5" id="KW-1185">Reference proteome</keyword>
<gene>
    <name evidence="4" type="ORF">TIFTF001_004491</name>
</gene>
<dbReference type="SUPFAM" id="SSF49899">
    <property type="entry name" value="Concanavalin A-like lectins/glucanases"/>
    <property type="match status" value="1"/>
</dbReference>
<reference evidence="4" key="1">
    <citation type="submission" date="2023-07" db="EMBL/GenBank/DDBJ databases">
        <title>draft genome sequence of fig (Ficus carica).</title>
        <authorList>
            <person name="Takahashi T."/>
            <person name="Nishimura K."/>
        </authorList>
    </citation>
    <scope>NUCLEOTIDE SEQUENCE</scope>
</reference>
<proteinExistence type="inferred from homology"/>
<dbReference type="Gene3D" id="2.60.120.200">
    <property type="match status" value="1"/>
</dbReference>
<dbReference type="Pfam" id="PF00139">
    <property type="entry name" value="Lectin_legB"/>
    <property type="match status" value="1"/>
</dbReference>
<dbReference type="EMBL" id="BTGU01000004">
    <property type="protein sequence ID" value="GMN34062.1"/>
    <property type="molecule type" value="Genomic_DNA"/>
</dbReference>
<organism evidence="4 5">
    <name type="scientific">Ficus carica</name>
    <name type="common">Common fig</name>
    <dbReference type="NCBI Taxonomy" id="3494"/>
    <lineage>
        <taxon>Eukaryota</taxon>
        <taxon>Viridiplantae</taxon>
        <taxon>Streptophyta</taxon>
        <taxon>Embryophyta</taxon>
        <taxon>Tracheophyta</taxon>
        <taxon>Spermatophyta</taxon>
        <taxon>Magnoliopsida</taxon>
        <taxon>eudicotyledons</taxon>
        <taxon>Gunneridae</taxon>
        <taxon>Pentapetalae</taxon>
        <taxon>rosids</taxon>
        <taxon>fabids</taxon>
        <taxon>Rosales</taxon>
        <taxon>Moraceae</taxon>
        <taxon>Ficeae</taxon>
        <taxon>Ficus</taxon>
    </lineage>
</organism>
<evidence type="ECO:0000256" key="2">
    <source>
        <dbReference type="ARBA" id="ARBA00022734"/>
    </source>
</evidence>
<sequence length="222" mass="24831">MSSYFHYKILKLPSLLFIFPNFPPSVSSIPFNISHFEPDEHDVVYHGDAMPSQGNIELNMKFRYLSQVGWATYAKRVPIWNSETGNLTDFTTRFSFTFVTTIQEFYGHGLAFFLAPVGFEIPPYSAGGFLGLFNTTTSSSSGNRIVLVEFDFFGNPEWDPSFPHIGINNGTIESDVFTSWNASGTKTYVLITYNASTKNLSVSWNYGTSIPSISRENGTSLS</sequence>
<evidence type="ECO:0000313" key="4">
    <source>
        <dbReference type="EMBL" id="GMN34062.1"/>
    </source>
</evidence>
<dbReference type="PANTHER" id="PTHR32401:SF47">
    <property type="entry name" value="LEGUME LECTIN DOMAIN-CONTAINING PROTEIN"/>
    <property type="match status" value="1"/>
</dbReference>
<dbReference type="InterPro" id="IPR001220">
    <property type="entry name" value="Legume_lectin_dom"/>
</dbReference>
<dbReference type="GO" id="GO:0030246">
    <property type="term" value="F:carbohydrate binding"/>
    <property type="evidence" value="ECO:0007669"/>
    <property type="project" value="UniProtKB-KW"/>
</dbReference>
<comment type="similarity">
    <text evidence="1">Belongs to the leguminous lectin family.</text>
</comment>
<keyword evidence="2" id="KW-0430">Lectin</keyword>
<name>A0AA88CXZ5_FICCA</name>
<accession>A0AA88CXZ5</accession>
<dbReference type="InterPro" id="IPR050258">
    <property type="entry name" value="Leguminous_Lectin"/>
</dbReference>
<dbReference type="CDD" id="cd06899">
    <property type="entry name" value="lectin_legume_LecRK_Arcelin_ConA"/>
    <property type="match status" value="1"/>
</dbReference>
<evidence type="ECO:0000256" key="1">
    <source>
        <dbReference type="ARBA" id="ARBA00007606"/>
    </source>
</evidence>
<feature type="domain" description="Legume lectin" evidence="3">
    <location>
        <begin position="30"/>
        <end position="208"/>
    </location>
</feature>
<dbReference type="PANTHER" id="PTHR32401">
    <property type="entry name" value="CONCANAVALIN A-LIKE LECTIN FAMILY PROTEIN"/>
    <property type="match status" value="1"/>
</dbReference>